<dbReference type="InterPro" id="IPR015422">
    <property type="entry name" value="PyrdxlP-dep_Trfase_small"/>
</dbReference>
<protein>
    <submittedName>
        <fullName evidence="1">Aminotransferase class I/II-fold pyridoxal phosphate-dependent enzyme</fullName>
    </submittedName>
</protein>
<name>A0A9Q8X115_9GAMM</name>
<dbReference type="SUPFAM" id="SSF53383">
    <property type="entry name" value="PLP-dependent transferases"/>
    <property type="match status" value="1"/>
</dbReference>
<gene>
    <name evidence="1" type="ORF">M9B40_05140</name>
</gene>
<dbReference type="Gene3D" id="3.90.1150.10">
    <property type="entry name" value="Aspartate Aminotransferase, domain 1"/>
    <property type="match status" value="1"/>
</dbReference>
<dbReference type="InterPro" id="IPR024551">
    <property type="entry name" value="AspAT_Ic"/>
</dbReference>
<keyword evidence="1" id="KW-0808">Transferase</keyword>
<evidence type="ECO:0000313" key="2">
    <source>
        <dbReference type="Proteomes" id="UP001056381"/>
    </source>
</evidence>
<accession>A0A9Q8X115</accession>
<dbReference type="InterPro" id="IPR015424">
    <property type="entry name" value="PyrdxlP-dep_Trfase"/>
</dbReference>
<dbReference type="AlphaFoldDB" id="A0A9Q8X115"/>
<dbReference type="InterPro" id="IPR015421">
    <property type="entry name" value="PyrdxlP-dep_Trfase_major"/>
</dbReference>
<dbReference type="CDD" id="cd00609">
    <property type="entry name" value="AAT_like"/>
    <property type="match status" value="1"/>
</dbReference>
<keyword evidence="2" id="KW-1185">Reference proteome</keyword>
<dbReference type="Pfam" id="PF12897">
    <property type="entry name" value="Asp_aminotransf"/>
    <property type="match status" value="1"/>
</dbReference>
<keyword evidence="1" id="KW-0032">Aminotransferase</keyword>
<sequence>MSILEQIKSELPWLDDKVSFDLTRGKPSVDQLNITQKNFKLIEIPFEMDGIDLRNYGNPEGIPSARTLGAQILSTEFDETIALDNSSLTIMQQLVSCAYHLGFPKSKLSEKTKFLCPVPGYDRHFKLLENFGVEMIAMPFQDDGPDVNVISDLISKDDDISGIVCVPRHSNPTGHVYSDQNVKEIFELIANKKRNFMVLWDNAYACHDFRDTINQTPVMKLADEYELKDNLFIVGSTSKITLAGSGLAFFASSELNISKFIEYRNSLTPGPNKLNQGMHVNYFKKSSLQSQMESLKEVILPKFELVEKYLDELKIDGFCDYIQPSGGYFISYESSNSKAEQIIEHCSKLGLKLLPVGSCFPYQKDPKNSNIRIAPTFPNLENLERCMEIFSKVVKKLN</sequence>
<organism evidence="1 2">
    <name type="scientific">SAR86 cluster bacterium</name>
    <dbReference type="NCBI Taxonomy" id="2030880"/>
    <lineage>
        <taxon>Bacteria</taxon>
        <taxon>Pseudomonadati</taxon>
        <taxon>Pseudomonadota</taxon>
        <taxon>Gammaproteobacteria</taxon>
        <taxon>SAR86 cluster</taxon>
    </lineage>
</organism>
<dbReference type="EMBL" id="CP097966">
    <property type="protein sequence ID" value="URQ63109.1"/>
    <property type="molecule type" value="Genomic_DNA"/>
</dbReference>
<proteinExistence type="predicted"/>
<evidence type="ECO:0000313" key="1">
    <source>
        <dbReference type="EMBL" id="URQ63109.1"/>
    </source>
</evidence>
<dbReference type="Proteomes" id="UP001056381">
    <property type="component" value="Chromosome"/>
</dbReference>
<reference evidence="1" key="1">
    <citation type="submission" date="2022-05" db="EMBL/GenBank/DDBJ databases">
        <title>Single-amplified genomics reveal most streamlined microbe among free-living bacteria.</title>
        <authorList>
            <person name="Roda-Garcia J."/>
            <person name="Haro-Moreno J.M."/>
            <person name="Rodriguez-Valera F."/>
            <person name="Almagro-Moreno S."/>
            <person name="Lopez-Perez M."/>
        </authorList>
    </citation>
    <scope>NUCLEOTIDE SEQUENCE</scope>
    <source>
        <strain evidence="1">TMED112-D2-2</strain>
    </source>
</reference>
<dbReference type="PANTHER" id="PTHR43799">
    <property type="entry name" value="AMINOTRANSFERASE, PUTATIVE-RELATED"/>
    <property type="match status" value="1"/>
</dbReference>
<dbReference type="PANTHER" id="PTHR43799:SF1">
    <property type="entry name" value="ASPARTATE AMINOTRANSFERASE"/>
    <property type="match status" value="1"/>
</dbReference>
<dbReference type="GO" id="GO:0004069">
    <property type="term" value="F:L-aspartate:2-oxoglutarate aminotransferase activity"/>
    <property type="evidence" value="ECO:0007669"/>
    <property type="project" value="InterPro"/>
</dbReference>
<dbReference type="Gene3D" id="3.40.640.10">
    <property type="entry name" value="Type I PLP-dependent aspartate aminotransferase-like (Major domain)"/>
    <property type="match status" value="1"/>
</dbReference>